<proteinExistence type="inferred from homology"/>
<dbReference type="SUPFAM" id="SSF161098">
    <property type="entry name" value="MetI-like"/>
    <property type="match status" value="1"/>
</dbReference>
<evidence type="ECO:0000256" key="5">
    <source>
        <dbReference type="ARBA" id="ARBA00022989"/>
    </source>
</evidence>
<dbReference type="EMBL" id="WMZU01000012">
    <property type="protein sequence ID" value="MTS27460.1"/>
    <property type="molecule type" value="Genomic_DNA"/>
</dbReference>
<dbReference type="CDD" id="cd06261">
    <property type="entry name" value="TM_PBP2"/>
    <property type="match status" value="1"/>
</dbReference>
<dbReference type="AlphaFoldDB" id="A0A0D8J481"/>
<dbReference type="EMBL" id="VUNJ01000002">
    <property type="protein sequence ID" value="MST90809.1"/>
    <property type="molecule type" value="Genomic_DNA"/>
</dbReference>
<reference evidence="11 15" key="4">
    <citation type="submission" date="2019-08" db="EMBL/GenBank/DDBJ databases">
        <title>In-depth cultivation of the pig gut microbiome towards novel bacterial diversity and tailored functional studies.</title>
        <authorList>
            <person name="Wylensek D."/>
            <person name="Hitch T.C.A."/>
            <person name="Clavel T."/>
        </authorList>
    </citation>
    <scope>NUCLEOTIDE SEQUENCE [LARGE SCALE GENOMIC DNA]</scope>
    <source>
        <strain evidence="11 15">WCA3-601-WT-6J</strain>
    </source>
</reference>
<organism evidence="9 13">
    <name type="scientific">Ruthenibacterium lactatiformans</name>
    <dbReference type="NCBI Taxonomy" id="1550024"/>
    <lineage>
        <taxon>Bacteria</taxon>
        <taxon>Bacillati</taxon>
        <taxon>Bacillota</taxon>
        <taxon>Clostridia</taxon>
        <taxon>Eubacteriales</taxon>
        <taxon>Oscillospiraceae</taxon>
        <taxon>Ruthenibacterium</taxon>
    </lineage>
</organism>
<feature type="transmembrane region" description="Helical" evidence="7">
    <location>
        <begin position="146"/>
        <end position="168"/>
    </location>
</feature>
<dbReference type="PROSITE" id="PS50928">
    <property type="entry name" value="ABC_TM1"/>
    <property type="match status" value="1"/>
</dbReference>
<dbReference type="Proteomes" id="UP000431913">
    <property type="component" value="Unassembled WGS sequence"/>
</dbReference>
<keyword evidence="13" id="KW-1185">Reference proteome</keyword>
<dbReference type="InterPro" id="IPR000515">
    <property type="entry name" value="MetI-like"/>
</dbReference>
<keyword evidence="4 7" id="KW-0812">Transmembrane</keyword>
<accession>A0A0W7TW27</accession>
<dbReference type="PATRIC" id="fig|1550024.3.peg.91"/>
<dbReference type="PANTHER" id="PTHR43744">
    <property type="entry name" value="ABC TRANSPORTER PERMEASE PROTEIN MG189-RELATED-RELATED"/>
    <property type="match status" value="1"/>
</dbReference>
<keyword evidence="2 7" id="KW-0813">Transport</keyword>
<evidence type="ECO:0000313" key="16">
    <source>
        <dbReference type="Proteomes" id="UP000472755"/>
    </source>
</evidence>
<evidence type="ECO:0000313" key="15">
    <source>
        <dbReference type="Proteomes" id="UP000431913"/>
    </source>
</evidence>
<dbReference type="Gene3D" id="1.10.3720.10">
    <property type="entry name" value="MetI-like"/>
    <property type="match status" value="1"/>
</dbReference>
<evidence type="ECO:0000313" key="12">
    <source>
        <dbReference type="EMBL" id="MTS27460.1"/>
    </source>
</evidence>
<evidence type="ECO:0000313" key="13">
    <source>
        <dbReference type="Proteomes" id="UP000032483"/>
    </source>
</evidence>
<keyword evidence="6 7" id="KW-0472">Membrane</keyword>
<feature type="domain" description="ABC transmembrane type-1" evidence="8">
    <location>
        <begin position="77"/>
        <end position="271"/>
    </location>
</feature>
<evidence type="ECO:0000256" key="2">
    <source>
        <dbReference type="ARBA" id="ARBA00022448"/>
    </source>
</evidence>
<reference evidence="10 14" key="2">
    <citation type="submission" date="2015-10" db="EMBL/GenBank/DDBJ databases">
        <title>A novel member of the family Ruminococcaceae isolated from human faeces.</title>
        <authorList>
            <person name="Shkoporov A.N."/>
            <person name="Chaplin A.V."/>
            <person name="Motuzova O.V."/>
            <person name="Kafarskaia L.I."/>
            <person name="Efimov B.A."/>
        </authorList>
    </citation>
    <scope>NUCLEOTIDE SEQUENCE [LARGE SCALE GENOMIC DNA]</scope>
    <source>
        <strain evidence="10 14">668</strain>
    </source>
</reference>
<dbReference type="Proteomes" id="UP000053433">
    <property type="component" value="Unassembled WGS sequence"/>
</dbReference>
<feature type="transmembrane region" description="Helical" evidence="7">
    <location>
        <begin position="189"/>
        <end position="210"/>
    </location>
</feature>
<reference evidence="12 16" key="3">
    <citation type="journal article" date="2019" name="Nat. Med.">
        <title>A library of human gut bacterial isolates paired with longitudinal multiomics data enables mechanistic microbiome research.</title>
        <authorList>
            <person name="Poyet M."/>
            <person name="Groussin M."/>
            <person name="Gibbons S.M."/>
            <person name="Avila-Pacheco J."/>
            <person name="Jiang X."/>
            <person name="Kearney S.M."/>
            <person name="Perrotta A.R."/>
            <person name="Berdy B."/>
            <person name="Zhao S."/>
            <person name="Lieberman T.D."/>
            <person name="Swanson P.K."/>
            <person name="Smith M."/>
            <person name="Roesemann S."/>
            <person name="Alexander J.E."/>
            <person name="Rich S.A."/>
            <person name="Livny J."/>
            <person name="Vlamakis H."/>
            <person name="Clish C."/>
            <person name="Bullock K."/>
            <person name="Deik A."/>
            <person name="Scott J."/>
            <person name="Pierce K.A."/>
            <person name="Xavier R.J."/>
            <person name="Alm E.J."/>
        </authorList>
    </citation>
    <scope>NUCLEOTIDE SEQUENCE [LARGE SCALE GENOMIC DNA]</scope>
    <source>
        <strain evidence="12 16">BIOML-A4</strain>
    </source>
</reference>
<name>A0A0D8J481_9FIRM</name>
<protein>
    <submittedName>
        <fullName evidence="12">ABC transporter permease subunit</fullName>
    </submittedName>
    <submittedName>
        <fullName evidence="11">Carbohydrate ABC transporter permease</fullName>
    </submittedName>
    <submittedName>
        <fullName evidence="9">Sugar ABC transporter permease</fullName>
    </submittedName>
</protein>
<evidence type="ECO:0000256" key="3">
    <source>
        <dbReference type="ARBA" id="ARBA00022475"/>
    </source>
</evidence>
<dbReference type="EMBL" id="LMUA01000001">
    <property type="protein sequence ID" value="KUE78029.1"/>
    <property type="molecule type" value="Genomic_DNA"/>
</dbReference>
<feature type="transmembrane region" description="Helical" evidence="7">
    <location>
        <begin position="250"/>
        <end position="271"/>
    </location>
</feature>
<reference evidence="9" key="1">
    <citation type="submission" date="2015-02" db="EMBL/GenBank/DDBJ databases">
        <title>A novel member of the family Ruminococcaceae isolated from human feces.</title>
        <authorList>
            <person name="Shkoporov A.N."/>
            <person name="Chaplin A.V."/>
            <person name="Motuzova O.V."/>
            <person name="Kafarskaia L.I."/>
            <person name="Khokhlova E.V."/>
            <person name="Efimov B.A."/>
        </authorList>
    </citation>
    <scope>NUCLEOTIDE SEQUENCE [LARGE SCALE GENOMIC DNA]</scope>
    <source>
        <strain evidence="9">585-1</strain>
    </source>
</reference>
<dbReference type="EMBL" id="JXXK01000001">
    <property type="protein sequence ID" value="KJF41579.1"/>
    <property type="molecule type" value="Genomic_DNA"/>
</dbReference>
<dbReference type="GO" id="GO:0055085">
    <property type="term" value="P:transmembrane transport"/>
    <property type="evidence" value="ECO:0007669"/>
    <property type="project" value="InterPro"/>
</dbReference>
<dbReference type="Proteomes" id="UP000032483">
    <property type="component" value="Unassembled WGS sequence"/>
</dbReference>
<comment type="caution">
    <text evidence="9">The sequence shown here is derived from an EMBL/GenBank/DDBJ whole genome shotgun (WGS) entry which is preliminary data.</text>
</comment>
<gene>
    <name evidence="10" type="ORF">ASJ35_00640</name>
    <name evidence="11" type="ORF">FYJ76_02460</name>
    <name evidence="12" type="ORF">GMD59_09185</name>
    <name evidence="9" type="ORF">TQ39_00410</name>
</gene>
<sequence length="286" mass="30996">MRPSERRDAAVSFIGQVLKWAFVGAMCIFTLYPVIYTLLGSFKTNAELTLGGGILPEKWQIENYIYAFQKLEFGKYTLNSVVLALLTVLFTVTTASMAAYIIARREFPGKKLLTTSYLLSMFISVGSVALYPLYGLLHAVGLTSNMVGLALLLTGGQAANIFMVSGFVRSVPKELDEAATIDGAGTFRIFWQIIVPAIKPILGVIALFAFRTAWNEFVTAQVFTMSNPGLKTLSVAVANLRYSANAAAEWHIMTAGASIALIPILIVYLLANRQFITGLTAGAVKG</sequence>
<keyword evidence="5 7" id="KW-1133">Transmembrane helix</keyword>
<comment type="subcellular location">
    <subcellularLocation>
        <location evidence="1 7">Cell membrane</location>
        <topology evidence="1 7">Multi-pass membrane protein</topology>
    </subcellularLocation>
</comment>
<evidence type="ECO:0000256" key="4">
    <source>
        <dbReference type="ARBA" id="ARBA00022692"/>
    </source>
</evidence>
<feature type="transmembrane region" description="Helical" evidence="7">
    <location>
        <begin position="81"/>
        <end position="103"/>
    </location>
</feature>
<dbReference type="Pfam" id="PF00528">
    <property type="entry name" value="BPD_transp_1"/>
    <property type="match status" value="1"/>
</dbReference>
<dbReference type="Proteomes" id="UP000472755">
    <property type="component" value="Unassembled WGS sequence"/>
</dbReference>
<evidence type="ECO:0000313" key="10">
    <source>
        <dbReference type="EMBL" id="KUE78029.1"/>
    </source>
</evidence>
<evidence type="ECO:0000313" key="9">
    <source>
        <dbReference type="EMBL" id="KJF41579.1"/>
    </source>
</evidence>
<comment type="similarity">
    <text evidence="7">Belongs to the binding-protein-dependent transport system permease family.</text>
</comment>
<feature type="transmembrane region" description="Helical" evidence="7">
    <location>
        <begin position="115"/>
        <end position="134"/>
    </location>
</feature>
<keyword evidence="3" id="KW-1003">Cell membrane</keyword>
<dbReference type="InterPro" id="IPR035906">
    <property type="entry name" value="MetI-like_sf"/>
</dbReference>
<evidence type="ECO:0000256" key="1">
    <source>
        <dbReference type="ARBA" id="ARBA00004651"/>
    </source>
</evidence>
<evidence type="ECO:0000313" key="11">
    <source>
        <dbReference type="EMBL" id="MST90809.1"/>
    </source>
</evidence>
<evidence type="ECO:0000256" key="6">
    <source>
        <dbReference type="ARBA" id="ARBA00023136"/>
    </source>
</evidence>
<evidence type="ECO:0000259" key="8">
    <source>
        <dbReference type="PROSITE" id="PS50928"/>
    </source>
</evidence>
<evidence type="ECO:0000313" key="14">
    <source>
        <dbReference type="Proteomes" id="UP000053433"/>
    </source>
</evidence>
<evidence type="ECO:0000256" key="7">
    <source>
        <dbReference type="RuleBase" id="RU363032"/>
    </source>
</evidence>
<dbReference type="PANTHER" id="PTHR43744:SF8">
    <property type="entry name" value="SN-GLYCEROL-3-PHOSPHATE TRANSPORT SYSTEM PERMEASE PROTEIN UGPE"/>
    <property type="match status" value="1"/>
</dbReference>
<dbReference type="GO" id="GO:0005886">
    <property type="term" value="C:plasma membrane"/>
    <property type="evidence" value="ECO:0007669"/>
    <property type="project" value="UniProtKB-SubCell"/>
</dbReference>
<feature type="transmembrane region" description="Helical" evidence="7">
    <location>
        <begin position="20"/>
        <end position="39"/>
    </location>
</feature>
<accession>A0A0D8J481</accession>